<evidence type="ECO:0000313" key="9">
    <source>
        <dbReference type="EMBL" id="MDK2596354.1"/>
    </source>
</evidence>
<keyword evidence="7" id="KW-1133">Transmembrane helix</keyword>
<dbReference type="Pfam" id="PF00254">
    <property type="entry name" value="FKBP_C"/>
    <property type="match status" value="1"/>
</dbReference>
<dbReference type="InterPro" id="IPR000774">
    <property type="entry name" value="PPIase_FKBP_N"/>
</dbReference>
<evidence type="ECO:0000313" key="10">
    <source>
        <dbReference type="Proteomes" id="UP001231915"/>
    </source>
</evidence>
<sequence length="159" mass="17558">MSVTGILVTILVFGLAWFIFNNSQKQMQIAQMNRLDAEEFLVSNAKKEGVITTESGLQYEIIEKGDGNTFPTINDSVRVHYHGTLINGMVFDSSVDRGQAITFSPKQVIAGWTEALQLMAEGDKFRLYIHPDLAYGNRATGNISAGSLLIFEVELIAIN</sequence>
<keyword evidence="7" id="KW-0812">Transmembrane</keyword>
<keyword evidence="3 5" id="KW-0697">Rotamase</keyword>
<dbReference type="Pfam" id="PF01346">
    <property type="entry name" value="FKBP_N"/>
    <property type="match status" value="1"/>
</dbReference>
<evidence type="ECO:0000256" key="5">
    <source>
        <dbReference type="PROSITE-ProRule" id="PRU00277"/>
    </source>
</evidence>
<feature type="domain" description="PPIase FKBP-type" evidence="8">
    <location>
        <begin position="74"/>
        <end position="159"/>
    </location>
</feature>
<dbReference type="Gene3D" id="3.10.50.40">
    <property type="match status" value="1"/>
</dbReference>
<dbReference type="GO" id="GO:0003755">
    <property type="term" value="F:peptidyl-prolyl cis-trans isomerase activity"/>
    <property type="evidence" value="ECO:0007669"/>
    <property type="project" value="UniProtKB-EC"/>
</dbReference>
<dbReference type="PANTHER" id="PTHR43811:SF23">
    <property type="entry name" value="FKBP-TYPE 22 KDA PEPTIDYL-PROLYL CIS-TRANS ISOMERASE"/>
    <property type="match status" value="1"/>
</dbReference>
<evidence type="ECO:0000256" key="6">
    <source>
        <dbReference type="RuleBase" id="RU003915"/>
    </source>
</evidence>
<evidence type="ECO:0000256" key="2">
    <source>
        <dbReference type="ARBA" id="ARBA00006577"/>
    </source>
</evidence>
<proteinExistence type="inferred from homology"/>
<feature type="transmembrane region" description="Helical" evidence="7">
    <location>
        <begin position="6"/>
        <end position="23"/>
    </location>
</feature>
<dbReference type="InterPro" id="IPR046357">
    <property type="entry name" value="PPIase_dom_sf"/>
</dbReference>
<dbReference type="RefSeq" id="WP_284137690.1">
    <property type="nucleotide sequence ID" value="NZ_JASJUT010000006.1"/>
</dbReference>
<keyword evidence="7" id="KW-0472">Membrane</keyword>
<dbReference type="PANTHER" id="PTHR43811">
    <property type="entry name" value="FKBP-TYPE PEPTIDYL-PROLYL CIS-TRANS ISOMERASE FKPA"/>
    <property type="match status" value="1"/>
</dbReference>
<dbReference type="InterPro" id="IPR001179">
    <property type="entry name" value="PPIase_FKBP_dom"/>
</dbReference>
<dbReference type="EC" id="5.2.1.8" evidence="6"/>
<comment type="catalytic activity">
    <reaction evidence="1 5 6">
        <text>[protein]-peptidylproline (omega=180) = [protein]-peptidylproline (omega=0)</text>
        <dbReference type="Rhea" id="RHEA:16237"/>
        <dbReference type="Rhea" id="RHEA-COMP:10747"/>
        <dbReference type="Rhea" id="RHEA-COMP:10748"/>
        <dbReference type="ChEBI" id="CHEBI:83833"/>
        <dbReference type="ChEBI" id="CHEBI:83834"/>
        <dbReference type="EC" id="5.2.1.8"/>
    </reaction>
</comment>
<evidence type="ECO:0000256" key="4">
    <source>
        <dbReference type="ARBA" id="ARBA00023235"/>
    </source>
</evidence>
<evidence type="ECO:0000259" key="8">
    <source>
        <dbReference type="PROSITE" id="PS50059"/>
    </source>
</evidence>
<evidence type="ECO:0000256" key="3">
    <source>
        <dbReference type="ARBA" id="ARBA00023110"/>
    </source>
</evidence>
<comment type="similarity">
    <text evidence="2 6">Belongs to the FKBP-type PPIase family.</text>
</comment>
<reference evidence="9 10" key="1">
    <citation type="submission" date="2023-05" db="EMBL/GenBank/DDBJ databases">
        <title>Pseudoalteromonas ardens sp. nov., Pseudoalteromonas obscura sp. nov., and Pseudoalteromonas umbrosa sp. nov., isolated from the coral Montipora capitata.</title>
        <authorList>
            <person name="Thomas E.M."/>
            <person name="Smith E.M."/>
            <person name="Papke E."/>
            <person name="Shlafstein M.D."/>
            <person name="Oline D.K."/>
            <person name="Videau P."/>
            <person name="Saw J.H."/>
            <person name="Strangman W.K."/>
            <person name="Ushijima B."/>
        </authorList>
    </citation>
    <scope>NUCLEOTIDE SEQUENCE [LARGE SCALE GENOMIC DNA]</scope>
    <source>
        <strain evidence="9 10">P94</strain>
    </source>
</reference>
<dbReference type="PROSITE" id="PS50059">
    <property type="entry name" value="FKBP_PPIASE"/>
    <property type="match status" value="1"/>
</dbReference>
<protein>
    <recommendedName>
        <fullName evidence="6">Peptidyl-prolyl cis-trans isomerase</fullName>
        <ecNumber evidence="6">5.2.1.8</ecNumber>
    </recommendedName>
</protein>
<evidence type="ECO:0000256" key="1">
    <source>
        <dbReference type="ARBA" id="ARBA00000971"/>
    </source>
</evidence>
<evidence type="ECO:0000256" key="7">
    <source>
        <dbReference type="SAM" id="Phobius"/>
    </source>
</evidence>
<keyword evidence="10" id="KW-1185">Reference proteome</keyword>
<name>A0ABT7EMU1_9GAMM</name>
<accession>A0ABT7EMU1</accession>
<dbReference type="Proteomes" id="UP001231915">
    <property type="component" value="Unassembled WGS sequence"/>
</dbReference>
<keyword evidence="4 5" id="KW-0413">Isomerase</keyword>
<gene>
    <name evidence="9" type="ORF">QNM18_14925</name>
</gene>
<comment type="caution">
    <text evidence="9">The sequence shown here is derived from an EMBL/GenBank/DDBJ whole genome shotgun (WGS) entry which is preliminary data.</text>
</comment>
<dbReference type="EMBL" id="JASJUT010000006">
    <property type="protein sequence ID" value="MDK2596354.1"/>
    <property type="molecule type" value="Genomic_DNA"/>
</dbReference>
<dbReference type="SUPFAM" id="SSF54534">
    <property type="entry name" value="FKBP-like"/>
    <property type="match status" value="1"/>
</dbReference>
<organism evidence="9 10">
    <name type="scientific">Pseudoalteromonas obscura</name>
    <dbReference type="NCBI Taxonomy" id="3048491"/>
    <lineage>
        <taxon>Bacteria</taxon>
        <taxon>Pseudomonadati</taxon>
        <taxon>Pseudomonadota</taxon>
        <taxon>Gammaproteobacteria</taxon>
        <taxon>Alteromonadales</taxon>
        <taxon>Pseudoalteromonadaceae</taxon>
        <taxon>Pseudoalteromonas</taxon>
    </lineage>
</organism>